<dbReference type="GO" id="GO:0005886">
    <property type="term" value="C:plasma membrane"/>
    <property type="evidence" value="ECO:0007669"/>
    <property type="project" value="TreeGrafter"/>
</dbReference>
<dbReference type="SMART" id="SM00369">
    <property type="entry name" value="LRR_TYP"/>
    <property type="match status" value="4"/>
</dbReference>
<feature type="signal peptide" evidence="5">
    <location>
        <begin position="1"/>
        <end position="19"/>
    </location>
</feature>
<name>A0AAD8A829_DIPPU</name>
<dbReference type="FunFam" id="3.80.10.10:FF:000082">
    <property type="entry name" value="Leucine-rich repeat-containing 24"/>
    <property type="match status" value="1"/>
</dbReference>
<keyword evidence="3" id="KW-0677">Repeat</keyword>
<keyword evidence="4" id="KW-0812">Transmembrane</keyword>
<sequence>MKSAIGLLSLLLTLQIGKCACPVDCECDGSSITCSSVGLTEIPRNLPSNILESLDLSINGIIDVKVDSFFDLTVLRTLYLSYNEIKHIEVKAFAKLQKLREIDLSYNDLEFIHSEMFSRNPELEVVSVSGNPLAHLPVNMPFLKSSSIRALDMSLCSINMIYPATFSRLPNLHILDLKKNLLQKLDPCTLNVLKNLTIVELDNNRWSCSCEIQKIIQWVNSLRNNVPAHKPVKCFENGQYRTLWSVADPHQLCINNIEQYAYTPKIEQTILEKSTVKLEVTTRSSQINKARDDIFKNTEDNLNAAFSLNSDTVVMLIVLAVMLAVSVFITVILVNYCTYRMNNTTKKQVENVYVASNTGHIYQRINTGKPRTVYSKQNLI</sequence>
<comment type="caution">
    <text evidence="7">The sequence shown here is derived from an EMBL/GenBank/DDBJ whole genome shotgun (WGS) entry which is preliminary data.</text>
</comment>
<dbReference type="PROSITE" id="PS51450">
    <property type="entry name" value="LRR"/>
    <property type="match status" value="1"/>
</dbReference>
<evidence type="ECO:0000256" key="3">
    <source>
        <dbReference type="ARBA" id="ARBA00022737"/>
    </source>
</evidence>
<reference evidence="7" key="1">
    <citation type="journal article" date="2023" name="IScience">
        <title>Live-bearing cockroach genome reveals convergent evolutionary mechanisms linked to viviparity in insects and beyond.</title>
        <authorList>
            <person name="Fouks B."/>
            <person name="Harrison M.C."/>
            <person name="Mikhailova A.A."/>
            <person name="Marchal E."/>
            <person name="English S."/>
            <person name="Carruthers M."/>
            <person name="Jennings E.C."/>
            <person name="Chiamaka E.L."/>
            <person name="Frigard R.A."/>
            <person name="Pippel M."/>
            <person name="Attardo G.M."/>
            <person name="Benoit J.B."/>
            <person name="Bornberg-Bauer E."/>
            <person name="Tobe S.S."/>
        </authorList>
    </citation>
    <scope>NUCLEOTIDE SEQUENCE</scope>
    <source>
        <strain evidence="7">Stay&amp;Tobe</strain>
    </source>
</reference>
<dbReference type="Pfam" id="PF13855">
    <property type="entry name" value="LRR_8"/>
    <property type="match status" value="2"/>
</dbReference>
<protein>
    <recommendedName>
        <fullName evidence="6">LRRNT domain-containing protein</fullName>
    </recommendedName>
</protein>
<reference evidence="7" key="2">
    <citation type="submission" date="2023-05" db="EMBL/GenBank/DDBJ databases">
        <authorList>
            <person name="Fouks B."/>
        </authorList>
    </citation>
    <scope>NUCLEOTIDE SEQUENCE</scope>
    <source>
        <strain evidence="7">Stay&amp;Tobe</strain>
        <tissue evidence="7">Testes</tissue>
    </source>
</reference>
<evidence type="ECO:0000259" key="6">
    <source>
        <dbReference type="SMART" id="SM00013"/>
    </source>
</evidence>
<gene>
    <name evidence="7" type="ORF">L9F63_014377</name>
</gene>
<dbReference type="InterPro" id="IPR001611">
    <property type="entry name" value="Leu-rich_rpt"/>
</dbReference>
<feature type="domain" description="LRRNT" evidence="6">
    <location>
        <begin position="20"/>
        <end position="52"/>
    </location>
</feature>
<evidence type="ECO:0000256" key="4">
    <source>
        <dbReference type="SAM" id="Phobius"/>
    </source>
</evidence>
<dbReference type="InterPro" id="IPR050541">
    <property type="entry name" value="LRR_TM_domain-containing"/>
</dbReference>
<dbReference type="PANTHER" id="PTHR24369:SF210">
    <property type="entry name" value="CHAOPTIN-RELATED"/>
    <property type="match status" value="1"/>
</dbReference>
<dbReference type="EMBL" id="JASPKZ010003064">
    <property type="protein sequence ID" value="KAJ9594217.1"/>
    <property type="molecule type" value="Genomic_DNA"/>
</dbReference>
<keyword evidence="8" id="KW-1185">Reference proteome</keyword>
<evidence type="ECO:0000256" key="2">
    <source>
        <dbReference type="ARBA" id="ARBA00022729"/>
    </source>
</evidence>
<keyword evidence="4" id="KW-0472">Membrane</keyword>
<dbReference type="AlphaFoldDB" id="A0AAD8A829"/>
<keyword evidence="2 5" id="KW-0732">Signal</keyword>
<dbReference type="SUPFAM" id="SSF52058">
    <property type="entry name" value="L domain-like"/>
    <property type="match status" value="1"/>
</dbReference>
<evidence type="ECO:0000256" key="1">
    <source>
        <dbReference type="ARBA" id="ARBA00022614"/>
    </source>
</evidence>
<proteinExistence type="predicted"/>
<evidence type="ECO:0000313" key="7">
    <source>
        <dbReference type="EMBL" id="KAJ9594217.1"/>
    </source>
</evidence>
<evidence type="ECO:0000313" key="8">
    <source>
        <dbReference type="Proteomes" id="UP001233999"/>
    </source>
</evidence>
<dbReference type="PANTHER" id="PTHR24369">
    <property type="entry name" value="ANTIGEN BSP, PUTATIVE-RELATED"/>
    <property type="match status" value="1"/>
</dbReference>
<dbReference type="InterPro" id="IPR003591">
    <property type="entry name" value="Leu-rich_rpt_typical-subtyp"/>
</dbReference>
<accession>A0AAD8A829</accession>
<evidence type="ECO:0000256" key="5">
    <source>
        <dbReference type="SAM" id="SignalP"/>
    </source>
</evidence>
<dbReference type="Proteomes" id="UP001233999">
    <property type="component" value="Unassembled WGS sequence"/>
</dbReference>
<feature type="chain" id="PRO_5042198411" description="LRRNT domain-containing protein" evidence="5">
    <location>
        <begin position="20"/>
        <end position="380"/>
    </location>
</feature>
<dbReference type="InterPro" id="IPR032675">
    <property type="entry name" value="LRR_dom_sf"/>
</dbReference>
<keyword evidence="1" id="KW-0433">Leucine-rich repeat</keyword>
<dbReference type="Gene3D" id="3.80.10.10">
    <property type="entry name" value="Ribonuclease Inhibitor"/>
    <property type="match status" value="2"/>
</dbReference>
<keyword evidence="4" id="KW-1133">Transmembrane helix</keyword>
<dbReference type="InterPro" id="IPR000372">
    <property type="entry name" value="LRRNT"/>
</dbReference>
<organism evidence="7 8">
    <name type="scientific">Diploptera punctata</name>
    <name type="common">Pacific beetle cockroach</name>
    <dbReference type="NCBI Taxonomy" id="6984"/>
    <lineage>
        <taxon>Eukaryota</taxon>
        <taxon>Metazoa</taxon>
        <taxon>Ecdysozoa</taxon>
        <taxon>Arthropoda</taxon>
        <taxon>Hexapoda</taxon>
        <taxon>Insecta</taxon>
        <taxon>Pterygota</taxon>
        <taxon>Neoptera</taxon>
        <taxon>Polyneoptera</taxon>
        <taxon>Dictyoptera</taxon>
        <taxon>Blattodea</taxon>
        <taxon>Blaberoidea</taxon>
        <taxon>Blaberidae</taxon>
        <taxon>Diplopterinae</taxon>
        <taxon>Diploptera</taxon>
    </lineage>
</organism>
<dbReference type="Pfam" id="PF01462">
    <property type="entry name" value="LRRNT"/>
    <property type="match status" value="1"/>
</dbReference>
<feature type="transmembrane region" description="Helical" evidence="4">
    <location>
        <begin position="313"/>
        <end position="337"/>
    </location>
</feature>
<dbReference type="SMART" id="SM00013">
    <property type="entry name" value="LRRNT"/>
    <property type="match status" value="1"/>
</dbReference>